<reference evidence="2" key="1">
    <citation type="submission" date="2017-06" db="EMBL/GenBank/DDBJ databases">
        <authorList>
            <person name="Cremers G."/>
        </authorList>
    </citation>
    <scope>NUCLEOTIDE SEQUENCE [LARGE SCALE GENOMIC DNA]</scope>
</reference>
<accession>A0A284VU36</accession>
<proteinExistence type="predicted"/>
<dbReference type="EMBL" id="FZMP01000240">
    <property type="protein sequence ID" value="SNQ62800.1"/>
    <property type="molecule type" value="Genomic_DNA"/>
</dbReference>
<gene>
    <name evidence="1" type="ORF">MNV_90014</name>
</gene>
<organism evidence="1 2">
    <name type="scientific">Candidatus Methanoperedens nitratireducens</name>
    <dbReference type="NCBI Taxonomy" id="1392998"/>
    <lineage>
        <taxon>Archaea</taxon>
        <taxon>Methanobacteriati</taxon>
        <taxon>Methanobacteriota</taxon>
        <taxon>Stenosarchaea group</taxon>
        <taxon>Methanomicrobia</taxon>
        <taxon>Methanosarcinales</taxon>
        <taxon>ANME-2 cluster</taxon>
        <taxon>Candidatus Methanoperedentaceae</taxon>
        <taxon>Candidatus Methanoperedens</taxon>
    </lineage>
</organism>
<evidence type="ECO:0000313" key="2">
    <source>
        <dbReference type="Proteomes" id="UP000218615"/>
    </source>
</evidence>
<sequence length="57" mass="6342">MVLISRLYEWKLKAEIKKQEVPKNIVLALSESDLLADAGLMNFGLLFPGAKRPGSIQ</sequence>
<dbReference type="RefSeq" id="WP_179294077.1">
    <property type="nucleotide sequence ID" value="NZ_FZMP01000240.1"/>
</dbReference>
<keyword evidence="2" id="KW-1185">Reference proteome</keyword>
<evidence type="ECO:0000313" key="1">
    <source>
        <dbReference type="EMBL" id="SNQ62800.1"/>
    </source>
</evidence>
<name>A0A284VU36_9EURY</name>
<dbReference type="Proteomes" id="UP000218615">
    <property type="component" value="Unassembled WGS sequence"/>
</dbReference>
<protein>
    <submittedName>
        <fullName evidence="1">Uncharacterized protein</fullName>
    </submittedName>
</protein>
<dbReference type="AlphaFoldDB" id="A0A284VU36"/>